<evidence type="ECO:0000256" key="7">
    <source>
        <dbReference type="HAMAP-Rule" id="MF_02065"/>
    </source>
</evidence>
<dbReference type="PANTHER" id="PTHR30518">
    <property type="entry name" value="ENDOLYTIC MUREIN TRANSGLYCOSYLASE"/>
    <property type="match status" value="1"/>
</dbReference>
<gene>
    <name evidence="7" type="primary">mltG</name>
    <name evidence="8" type="ORF">SAMN05421834_101373</name>
</gene>
<organism evidence="8 9">
    <name type="scientific">Halanaerobium kushneri</name>
    <dbReference type="NCBI Taxonomy" id="56779"/>
    <lineage>
        <taxon>Bacteria</taxon>
        <taxon>Bacillati</taxon>
        <taxon>Bacillota</taxon>
        <taxon>Clostridia</taxon>
        <taxon>Halanaerobiales</taxon>
        <taxon>Halanaerobiaceae</taxon>
        <taxon>Halanaerobium</taxon>
    </lineage>
</organism>
<evidence type="ECO:0000256" key="1">
    <source>
        <dbReference type="ARBA" id="ARBA00022475"/>
    </source>
</evidence>
<keyword evidence="9" id="KW-1185">Reference proteome</keyword>
<evidence type="ECO:0000256" key="2">
    <source>
        <dbReference type="ARBA" id="ARBA00022692"/>
    </source>
</evidence>
<dbReference type="CDD" id="cd08010">
    <property type="entry name" value="MltG_like"/>
    <property type="match status" value="1"/>
</dbReference>
<dbReference type="AlphaFoldDB" id="A0A1N6Q9I0"/>
<dbReference type="PANTHER" id="PTHR30518:SF2">
    <property type="entry name" value="ENDOLYTIC MUREIN TRANSGLYCOSYLASE"/>
    <property type="match status" value="1"/>
</dbReference>
<keyword evidence="5 7" id="KW-0456">Lyase</keyword>
<evidence type="ECO:0000256" key="6">
    <source>
        <dbReference type="ARBA" id="ARBA00023316"/>
    </source>
</evidence>
<dbReference type="Pfam" id="PF02618">
    <property type="entry name" value="YceG"/>
    <property type="match status" value="1"/>
</dbReference>
<reference evidence="9" key="1">
    <citation type="submission" date="2017-01" db="EMBL/GenBank/DDBJ databases">
        <authorList>
            <person name="Varghese N."/>
            <person name="Submissions S."/>
        </authorList>
    </citation>
    <scope>NUCLEOTIDE SEQUENCE [LARGE SCALE GENOMIC DNA]</scope>
    <source>
        <strain evidence="9">ATCC 700103</strain>
    </source>
</reference>
<evidence type="ECO:0000256" key="3">
    <source>
        <dbReference type="ARBA" id="ARBA00022989"/>
    </source>
</evidence>
<dbReference type="GO" id="GO:0005886">
    <property type="term" value="C:plasma membrane"/>
    <property type="evidence" value="ECO:0007669"/>
    <property type="project" value="UniProtKB-UniRule"/>
</dbReference>
<dbReference type="STRING" id="56779.SAMN05421834_101373"/>
<proteinExistence type="inferred from homology"/>
<feature type="site" description="Important for catalytic activity" evidence="7">
    <location>
        <position position="227"/>
    </location>
</feature>
<evidence type="ECO:0000256" key="4">
    <source>
        <dbReference type="ARBA" id="ARBA00023136"/>
    </source>
</evidence>
<dbReference type="GO" id="GO:0009252">
    <property type="term" value="P:peptidoglycan biosynthetic process"/>
    <property type="evidence" value="ECO:0007669"/>
    <property type="project" value="UniProtKB-UniRule"/>
</dbReference>
<evidence type="ECO:0000313" key="9">
    <source>
        <dbReference type="Proteomes" id="UP000185669"/>
    </source>
</evidence>
<protein>
    <recommendedName>
        <fullName evidence="7">Endolytic murein transglycosylase</fullName>
        <ecNumber evidence="7">4.2.2.29</ecNumber>
    </recommendedName>
    <alternativeName>
        <fullName evidence="7">Peptidoglycan lytic transglycosylase</fullName>
    </alternativeName>
    <alternativeName>
        <fullName evidence="7">Peptidoglycan polymerization terminase</fullName>
    </alternativeName>
</protein>
<dbReference type="EC" id="4.2.2.29" evidence="7"/>
<keyword evidence="3 7" id="KW-1133">Transmembrane helix</keyword>
<keyword evidence="4 7" id="KW-0472">Membrane</keyword>
<accession>A0A1N6Q9I0</accession>
<dbReference type="OrthoDB" id="9814591at2"/>
<dbReference type="GO" id="GO:0071555">
    <property type="term" value="P:cell wall organization"/>
    <property type="evidence" value="ECO:0007669"/>
    <property type="project" value="UniProtKB-KW"/>
</dbReference>
<comment type="function">
    <text evidence="7">Functions as a peptidoglycan terminase that cleaves nascent peptidoglycan strands endolytically to terminate their elongation.</text>
</comment>
<comment type="similarity">
    <text evidence="7">Belongs to the transglycosylase MltG family.</text>
</comment>
<sequence length="340" mass="38970">MKLKRTALVFLVFIILLSFSLRAYSLMEPINELDPQEILVEIEKGMTGRAIAEKLEKEGVIKSSTIFYLLLRFKGIDNLRAGYYRFSTSDTPLKIIDKLQRGEEEIFKITIPEGFTLQEILNRFAALEIPKYKRDLLAREINRQVAELKLPMDFSDSDLSKDQIYPAEGIIIPTTYNFPLSYSESDIAEELINYFVEKRLPQIKEAAAKMDYSAYELLIIASLIEEEGKLKSENKTIASVIYNRLQAGMPLQLDATVQYALPERTKRVLYNDLKIDSPYNTYQVSNLPPTPIASPGDLAVEAAINPAQSDYLFYFAREDGSHVFTESYDQHLQKQKELNY</sequence>
<keyword evidence="1 7" id="KW-1003">Cell membrane</keyword>
<dbReference type="InterPro" id="IPR003770">
    <property type="entry name" value="MLTG-like"/>
</dbReference>
<name>A0A1N6Q9I0_9FIRM</name>
<dbReference type="Gene3D" id="3.30.1490.480">
    <property type="entry name" value="Endolytic murein transglycosylase"/>
    <property type="match status" value="1"/>
</dbReference>
<evidence type="ECO:0000256" key="5">
    <source>
        <dbReference type="ARBA" id="ARBA00023239"/>
    </source>
</evidence>
<dbReference type="Proteomes" id="UP000185669">
    <property type="component" value="Unassembled WGS sequence"/>
</dbReference>
<keyword evidence="6 7" id="KW-0961">Cell wall biogenesis/degradation</keyword>
<evidence type="ECO:0000313" key="8">
    <source>
        <dbReference type="EMBL" id="SIQ13251.1"/>
    </source>
</evidence>
<dbReference type="HAMAP" id="MF_02065">
    <property type="entry name" value="MltG"/>
    <property type="match status" value="1"/>
</dbReference>
<keyword evidence="2 7" id="KW-0812">Transmembrane</keyword>
<dbReference type="GO" id="GO:0008932">
    <property type="term" value="F:lytic endotransglycosylase activity"/>
    <property type="evidence" value="ECO:0007669"/>
    <property type="project" value="UniProtKB-UniRule"/>
</dbReference>
<dbReference type="NCBIfam" id="TIGR00247">
    <property type="entry name" value="endolytic transglycosylase MltG"/>
    <property type="match status" value="1"/>
</dbReference>
<dbReference type="RefSeq" id="WP_076543655.1">
    <property type="nucleotide sequence ID" value="NZ_FTNC01000001.1"/>
</dbReference>
<comment type="catalytic activity">
    <reaction evidence="7">
        <text>a peptidoglycan chain = a peptidoglycan chain with N-acetyl-1,6-anhydromuramyl-[peptide] at the reducing end + a peptidoglycan chain with N-acetylglucosamine at the non-reducing end.</text>
        <dbReference type="EC" id="4.2.2.29"/>
    </reaction>
</comment>
<dbReference type="EMBL" id="FTNC01000001">
    <property type="protein sequence ID" value="SIQ13251.1"/>
    <property type="molecule type" value="Genomic_DNA"/>
</dbReference>